<organism evidence="1 2">
    <name type="scientific">Penicillium italicum</name>
    <name type="common">Blue mold</name>
    <dbReference type="NCBI Taxonomy" id="40296"/>
    <lineage>
        <taxon>Eukaryota</taxon>
        <taxon>Fungi</taxon>
        <taxon>Dikarya</taxon>
        <taxon>Ascomycota</taxon>
        <taxon>Pezizomycotina</taxon>
        <taxon>Eurotiomycetes</taxon>
        <taxon>Eurotiomycetidae</taxon>
        <taxon>Eurotiales</taxon>
        <taxon>Aspergillaceae</taxon>
        <taxon>Penicillium</taxon>
    </lineage>
</organism>
<sequence>MPVAINVNLISNYFHRQTVIGDSRNDWASYSMFPSLSTTEPTKFGTGLVGCVVYGYPSTGGALVKEADLLDMLFLSLNRSHESQRSPSVDEEDRFYFGRLNLAMNMEKILVMREYGATFVEDVTQVEELRDS</sequence>
<evidence type="ECO:0000313" key="1">
    <source>
        <dbReference type="EMBL" id="KGO76306.1"/>
    </source>
</evidence>
<gene>
    <name evidence="1" type="ORF">PITC_037320</name>
</gene>
<dbReference type="AlphaFoldDB" id="A0A0A2LAU7"/>
<keyword evidence="2" id="KW-1185">Reference proteome</keyword>
<protein>
    <submittedName>
        <fullName evidence="1">Uncharacterized protein</fullName>
    </submittedName>
</protein>
<dbReference type="HOGENOM" id="CLU_1917761_0_0_1"/>
<name>A0A0A2LAU7_PENIT</name>
<accession>A0A0A2LAU7</accession>
<proteinExistence type="predicted"/>
<evidence type="ECO:0000313" key="2">
    <source>
        <dbReference type="Proteomes" id="UP000030104"/>
    </source>
</evidence>
<dbReference type="OrthoDB" id="4487429at2759"/>
<dbReference type="EMBL" id="JQGA01000294">
    <property type="protein sequence ID" value="KGO76306.1"/>
    <property type="molecule type" value="Genomic_DNA"/>
</dbReference>
<reference evidence="1 2" key="1">
    <citation type="journal article" date="2015" name="Mol. Plant Microbe Interact.">
        <title>Genome, transcriptome, and functional analyses of Penicillium expansum provide new insights into secondary metabolism and pathogenicity.</title>
        <authorList>
            <person name="Ballester A.R."/>
            <person name="Marcet-Houben M."/>
            <person name="Levin E."/>
            <person name="Sela N."/>
            <person name="Selma-Lazaro C."/>
            <person name="Carmona L."/>
            <person name="Wisniewski M."/>
            <person name="Droby S."/>
            <person name="Gonzalez-Candelas L."/>
            <person name="Gabaldon T."/>
        </authorList>
    </citation>
    <scope>NUCLEOTIDE SEQUENCE [LARGE SCALE GENOMIC DNA]</scope>
    <source>
        <strain evidence="1 2">PHI-1</strain>
    </source>
</reference>
<dbReference type="Proteomes" id="UP000030104">
    <property type="component" value="Unassembled WGS sequence"/>
</dbReference>
<dbReference type="PhylomeDB" id="A0A0A2LAU7"/>
<comment type="caution">
    <text evidence="1">The sequence shown here is derived from an EMBL/GenBank/DDBJ whole genome shotgun (WGS) entry which is preliminary data.</text>
</comment>